<dbReference type="NCBIfam" id="TIGR00088">
    <property type="entry name" value="trmD"/>
    <property type="match status" value="1"/>
</dbReference>
<dbReference type="SUPFAM" id="SSF75217">
    <property type="entry name" value="alpha/beta knot"/>
    <property type="match status" value="1"/>
</dbReference>
<dbReference type="InterPro" id="IPR000182">
    <property type="entry name" value="GNAT_dom"/>
</dbReference>
<dbReference type="HAMAP" id="MF_00605">
    <property type="entry name" value="TrmD"/>
    <property type="match status" value="1"/>
</dbReference>
<evidence type="ECO:0000256" key="13">
    <source>
        <dbReference type="ARBA" id="ARBA00033392"/>
    </source>
</evidence>
<dbReference type="InterPro" id="IPR016181">
    <property type="entry name" value="Acyl_CoA_acyltransferase"/>
</dbReference>
<keyword evidence="9 15" id="KW-0808">Transferase</keyword>
<keyword evidence="7 15" id="KW-0963">Cytoplasm</keyword>
<dbReference type="PANTHER" id="PTHR46417:SF1">
    <property type="entry name" value="TRNA (GUANINE-N(1)-)-METHYLTRANSFERASE"/>
    <property type="match status" value="1"/>
</dbReference>
<evidence type="ECO:0000313" key="17">
    <source>
        <dbReference type="EMBL" id="WFM82871.1"/>
    </source>
</evidence>
<dbReference type="PROSITE" id="PS51186">
    <property type="entry name" value="GNAT"/>
    <property type="match status" value="1"/>
</dbReference>
<feature type="domain" description="N-acetyltransferase" evidence="16">
    <location>
        <begin position="262"/>
        <end position="448"/>
    </location>
</feature>
<dbReference type="Pfam" id="PF00583">
    <property type="entry name" value="Acetyltransf_1"/>
    <property type="match status" value="1"/>
</dbReference>
<dbReference type="InterPro" id="IPR029028">
    <property type="entry name" value="Alpha/beta_knot_MTases"/>
</dbReference>
<keyword evidence="18" id="KW-1185">Reference proteome</keyword>
<dbReference type="GO" id="GO:0032259">
    <property type="term" value="P:methylation"/>
    <property type="evidence" value="ECO:0007669"/>
    <property type="project" value="UniProtKB-KW"/>
</dbReference>
<evidence type="ECO:0000256" key="8">
    <source>
        <dbReference type="ARBA" id="ARBA00022603"/>
    </source>
</evidence>
<name>A0ABY8G0X6_9ACTO</name>
<organism evidence="17 18">
    <name type="scientific">Arcanobacterium canis</name>
    <dbReference type="NCBI Taxonomy" id="999183"/>
    <lineage>
        <taxon>Bacteria</taxon>
        <taxon>Bacillati</taxon>
        <taxon>Actinomycetota</taxon>
        <taxon>Actinomycetes</taxon>
        <taxon>Actinomycetales</taxon>
        <taxon>Actinomycetaceae</taxon>
        <taxon>Arcanobacterium</taxon>
    </lineage>
</organism>
<evidence type="ECO:0000256" key="12">
    <source>
        <dbReference type="ARBA" id="ARBA00029736"/>
    </source>
</evidence>
<dbReference type="InterPro" id="IPR016009">
    <property type="entry name" value="tRNA_MeTrfase_TRMD/TRM10"/>
</dbReference>
<accession>A0ABY8G0X6</accession>
<comment type="function">
    <text evidence="1 15">Specifically methylates guanosine-37 in various tRNAs.</text>
</comment>
<dbReference type="GO" id="GO:0052906">
    <property type="term" value="F:tRNA (guanine(37)-N1)-methyltransferase activity"/>
    <property type="evidence" value="ECO:0007669"/>
    <property type="project" value="UniProtKB-EC"/>
</dbReference>
<comment type="subcellular location">
    <subcellularLocation>
        <location evidence="2 15">Cytoplasm</location>
    </subcellularLocation>
</comment>
<evidence type="ECO:0000256" key="9">
    <source>
        <dbReference type="ARBA" id="ARBA00022679"/>
    </source>
</evidence>
<dbReference type="Pfam" id="PF01746">
    <property type="entry name" value="tRNA_m1G_MT"/>
    <property type="match status" value="1"/>
</dbReference>
<evidence type="ECO:0000256" key="14">
    <source>
        <dbReference type="ARBA" id="ARBA00047783"/>
    </source>
</evidence>
<dbReference type="PANTHER" id="PTHR46417">
    <property type="entry name" value="TRNA (GUANINE-N(1)-)-METHYLTRANSFERASE"/>
    <property type="match status" value="1"/>
</dbReference>
<evidence type="ECO:0000256" key="7">
    <source>
        <dbReference type="ARBA" id="ARBA00022490"/>
    </source>
</evidence>
<feature type="binding site" evidence="15">
    <location>
        <begin position="137"/>
        <end position="142"/>
    </location>
    <ligand>
        <name>S-adenosyl-L-methionine</name>
        <dbReference type="ChEBI" id="CHEBI:59789"/>
    </ligand>
</feature>
<gene>
    <name evidence="15 17" type="primary">trmD</name>
    <name evidence="17" type="ORF">P7079_05555</name>
</gene>
<dbReference type="EMBL" id="CP121208">
    <property type="protein sequence ID" value="WFM82871.1"/>
    <property type="molecule type" value="Genomic_DNA"/>
</dbReference>
<dbReference type="CDD" id="cd18080">
    <property type="entry name" value="TrmD-like"/>
    <property type="match status" value="1"/>
</dbReference>
<dbReference type="Proteomes" id="UP001215216">
    <property type="component" value="Chromosome"/>
</dbReference>
<evidence type="ECO:0000313" key="18">
    <source>
        <dbReference type="Proteomes" id="UP001215216"/>
    </source>
</evidence>
<evidence type="ECO:0000256" key="5">
    <source>
        <dbReference type="ARBA" id="ARBA00012807"/>
    </source>
</evidence>
<dbReference type="Gene3D" id="1.10.1270.20">
    <property type="entry name" value="tRNA(m1g37)methyltransferase, domain 2"/>
    <property type="match status" value="1"/>
</dbReference>
<evidence type="ECO:0000256" key="15">
    <source>
        <dbReference type="HAMAP-Rule" id="MF_00605"/>
    </source>
</evidence>
<keyword evidence="10 15" id="KW-0949">S-adenosyl-L-methionine</keyword>
<evidence type="ECO:0000256" key="3">
    <source>
        <dbReference type="ARBA" id="ARBA00007630"/>
    </source>
</evidence>
<reference evidence="17 18" key="1">
    <citation type="submission" date="2023-03" db="EMBL/GenBank/DDBJ databases">
        <title>Complete genome of Arcanobacterium canis strain DSM 25104 isolated in 2010 from a canine otitis externa in Germany.</title>
        <authorList>
            <person name="Borowiak M."/>
            <person name="Kreitlow A."/>
            <person name="Malorny B."/>
            <person name="Laemmler C."/>
            <person name="Prenger-Berninghoff E."/>
            <person name="Ploetz M."/>
            <person name="Abdulmawjood A."/>
        </authorList>
    </citation>
    <scope>NUCLEOTIDE SEQUENCE [LARGE SCALE GENOMIC DNA]</scope>
    <source>
        <strain evidence="17 18">DSM 25104</strain>
    </source>
</reference>
<evidence type="ECO:0000256" key="11">
    <source>
        <dbReference type="ARBA" id="ARBA00022694"/>
    </source>
</evidence>
<evidence type="ECO:0000256" key="4">
    <source>
        <dbReference type="ARBA" id="ARBA00011738"/>
    </source>
</evidence>
<dbReference type="InterPro" id="IPR023148">
    <property type="entry name" value="tRNA_m1G_MeTrfase_C_sf"/>
</dbReference>
<comment type="subunit">
    <text evidence="4 15">Homodimer.</text>
</comment>
<dbReference type="NCBIfam" id="NF000648">
    <property type="entry name" value="PRK00026.1"/>
    <property type="match status" value="1"/>
</dbReference>
<evidence type="ECO:0000256" key="10">
    <source>
        <dbReference type="ARBA" id="ARBA00022691"/>
    </source>
</evidence>
<dbReference type="Gene3D" id="3.40.630.30">
    <property type="match status" value="1"/>
</dbReference>
<feature type="binding site" evidence="15">
    <location>
        <position position="113"/>
    </location>
    <ligand>
        <name>S-adenosyl-L-methionine</name>
        <dbReference type="ChEBI" id="CHEBI:59789"/>
    </ligand>
</feature>
<dbReference type="Gene3D" id="3.40.1280.10">
    <property type="match status" value="1"/>
</dbReference>
<evidence type="ECO:0000256" key="6">
    <source>
        <dbReference type="ARBA" id="ARBA00014679"/>
    </source>
</evidence>
<comment type="catalytic activity">
    <reaction evidence="14 15">
        <text>guanosine(37) in tRNA + S-adenosyl-L-methionine = N(1)-methylguanosine(37) in tRNA + S-adenosyl-L-homocysteine + H(+)</text>
        <dbReference type="Rhea" id="RHEA:36899"/>
        <dbReference type="Rhea" id="RHEA-COMP:10145"/>
        <dbReference type="Rhea" id="RHEA-COMP:10147"/>
        <dbReference type="ChEBI" id="CHEBI:15378"/>
        <dbReference type="ChEBI" id="CHEBI:57856"/>
        <dbReference type="ChEBI" id="CHEBI:59789"/>
        <dbReference type="ChEBI" id="CHEBI:73542"/>
        <dbReference type="ChEBI" id="CHEBI:74269"/>
        <dbReference type="EC" id="2.1.1.228"/>
    </reaction>
</comment>
<evidence type="ECO:0000259" key="16">
    <source>
        <dbReference type="PROSITE" id="PS51186"/>
    </source>
</evidence>
<protein>
    <recommendedName>
        <fullName evidence="6 15">tRNA (guanine-N(1)-)-methyltransferase</fullName>
        <ecNumber evidence="5 15">2.1.1.228</ecNumber>
    </recommendedName>
    <alternativeName>
        <fullName evidence="12 15">M1G-methyltransferase</fullName>
    </alternativeName>
    <alternativeName>
        <fullName evidence="13 15">tRNA [GM37] methyltransferase</fullName>
    </alternativeName>
</protein>
<evidence type="ECO:0000256" key="1">
    <source>
        <dbReference type="ARBA" id="ARBA00002634"/>
    </source>
</evidence>
<dbReference type="EC" id="2.1.1.228" evidence="5 15"/>
<dbReference type="RefSeq" id="WP_278012297.1">
    <property type="nucleotide sequence ID" value="NZ_CP121208.1"/>
</dbReference>
<dbReference type="InterPro" id="IPR002649">
    <property type="entry name" value="tRNA_m1G_MeTrfase_TrmD"/>
</dbReference>
<dbReference type="SUPFAM" id="SSF55729">
    <property type="entry name" value="Acyl-CoA N-acyltransferases (Nat)"/>
    <property type="match status" value="1"/>
</dbReference>
<keyword evidence="8 15" id="KW-0489">Methyltransferase</keyword>
<proteinExistence type="inferred from homology"/>
<evidence type="ECO:0000256" key="2">
    <source>
        <dbReference type="ARBA" id="ARBA00004496"/>
    </source>
</evidence>
<comment type="similarity">
    <text evidence="3 15">Belongs to the RNA methyltransferase TrmD family.</text>
</comment>
<dbReference type="InterPro" id="IPR029026">
    <property type="entry name" value="tRNA_m1G_MTases_N"/>
</dbReference>
<keyword evidence="11 15" id="KW-0819">tRNA processing</keyword>
<sequence length="450" mass="49005">MKFSILSVFPEFFSVLDLSLVGKARQRGIIDLQSRDLRDWTSDIHRTVDDTPAGGGAGMVMKPDVWKAAIDDVVGEMTGKRVVLAIPTPSGVPLTQATLDDLAHADHIVIACGRYEGIDSRVAEHYRESLEVREYSLGDYVLNGGEVAAVALVEGVSRLLPGMVGNPQSLVEESHGAAGLLEYPVYTRPANFCGREIPHVLMSGNHGAVARWRRDRALEKTADRRPDMIAALDNSQLDKKDRRTLAHLGWLVGKESHHPALARVGSATPEQLAALAGQTFIDACPRDMDRCVIDEFVTNNLSPKNFALYAQDPDAHVLALWAGNELIGYCVLFTPQGDEIAHEDEGAPTEYLTSANEPFGGASYLSKFYIARPWRGSGAAGLLMDAVLATASATHGPKHHSFIWLGTGVHNKRALQAYKKFGFDIAGRRTFTVGGQPNEDYVLARRVNLA</sequence>